<dbReference type="Proteomes" id="UP001148313">
    <property type="component" value="Unassembled WGS sequence"/>
</dbReference>
<dbReference type="SUPFAM" id="SSF46955">
    <property type="entry name" value="Putative DNA-binding domain"/>
    <property type="match status" value="1"/>
</dbReference>
<name>A0ABT4VVX5_9HYPH</name>
<dbReference type="PANTHER" id="PTHR30204">
    <property type="entry name" value="REDOX-CYCLING DRUG-SENSING TRANSCRIPTIONAL ACTIVATOR SOXR"/>
    <property type="match status" value="1"/>
</dbReference>
<dbReference type="RefSeq" id="WP_271092753.1">
    <property type="nucleotide sequence ID" value="NZ_JAPJZH010000038.1"/>
</dbReference>
<dbReference type="InterPro" id="IPR000551">
    <property type="entry name" value="MerR-type_HTH_dom"/>
</dbReference>
<gene>
    <name evidence="3" type="ORF">OOZ53_26195</name>
</gene>
<organism evidence="3 4">
    <name type="scientific">Hoeflea poritis</name>
    <dbReference type="NCBI Taxonomy" id="2993659"/>
    <lineage>
        <taxon>Bacteria</taxon>
        <taxon>Pseudomonadati</taxon>
        <taxon>Pseudomonadota</taxon>
        <taxon>Alphaproteobacteria</taxon>
        <taxon>Hyphomicrobiales</taxon>
        <taxon>Rhizobiaceae</taxon>
        <taxon>Hoeflea</taxon>
    </lineage>
</organism>
<proteinExistence type="predicted"/>
<keyword evidence="4" id="KW-1185">Reference proteome</keyword>
<dbReference type="InterPro" id="IPR047057">
    <property type="entry name" value="MerR_fam"/>
</dbReference>
<feature type="domain" description="HTH merR-type" evidence="2">
    <location>
        <begin position="1"/>
        <end position="70"/>
    </location>
</feature>
<dbReference type="SMART" id="SM00422">
    <property type="entry name" value="HTH_MERR"/>
    <property type="match status" value="1"/>
</dbReference>
<evidence type="ECO:0000259" key="2">
    <source>
        <dbReference type="PROSITE" id="PS50937"/>
    </source>
</evidence>
<comment type="caution">
    <text evidence="3">The sequence shown here is derived from an EMBL/GenBank/DDBJ whole genome shotgun (WGS) entry which is preliminary data.</text>
</comment>
<evidence type="ECO:0000313" key="3">
    <source>
        <dbReference type="EMBL" id="MDA4848869.1"/>
    </source>
</evidence>
<accession>A0ABT4VVX5</accession>
<sequence length="133" mass="14836">MISIGQAAERSGVAIETIRYYEREGIVPKPDRTASGRRTYSESDVARLRFVRRCRELGLPIPGAKSLLGLTDGSQKSCPTAQTIASKHLKNVQDKMADLKSMESALIEMIRLCDDNDDECPILNHLQSEREES</sequence>
<dbReference type="EMBL" id="JAPJZH010000038">
    <property type="protein sequence ID" value="MDA4848869.1"/>
    <property type="molecule type" value="Genomic_DNA"/>
</dbReference>
<dbReference type="PRINTS" id="PR00040">
    <property type="entry name" value="HTHMERR"/>
</dbReference>
<dbReference type="PROSITE" id="PS50937">
    <property type="entry name" value="HTH_MERR_2"/>
    <property type="match status" value="1"/>
</dbReference>
<protein>
    <submittedName>
        <fullName evidence="3">Helix-turn-helix domain-containing protein</fullName>
    </submittedName>
</protein>
<dbReference type="PROSITE" id="PS00552">
    <property type="entry name" value="HTH_MERR_1"/>
    <property type="match status" value="1"/>
</dbReference>
<dbReference type="Pfam" id="PF13411">
    <property type="entry name" value="MerR_1"/>
    <property type="match status" value="1"/>
</dbReference>
<reference evidence="3" key="1">
    <citation type="submission" date="2022-11" db="EMBL/GenBank/DDBJ databases">
        <title>Hoeflea poritis sp. nov., isolated from scleractinian coral Porites lutea.</title>
        <authorList>
            <person name="Zhang G."/>
            <person name="Wei Q."/>
            <person name="Cai L."/>
        </authorList>
    </citation>
    <scope>NUCLEOTIDE SEQUENCE</scope>
    <source>
        <strain evidence="3">E7-10</strain>
    </source>
</reference>
<dbReference type="CDD" id="cd04785">
    <property type="entry name" value="HTH_CadR-PbrR-like"/>
    <property type="match status" value="1"/>
</dbReference>
<evidence type="ECO:0000256" key="1">
    <source>
        <dbReference type="ARBA" id="ARBA00023125"/>
    </source>
</evidence>
<dbReference type="InterPro" id="IPR009061">
    <property type="entry name" value="DNA-bd_dom_put_sf"/>
</dbReference>
<dbReference type="Gene3D" id="1.10.1660.10">
    <property type="match status" value="1"/>
</dbReference>
<evidence type="ECO:0000313" key="4">
    <source>
        <dbReference type="Proteomes" id="UP001148313"/>
    </source>
</evidence>
<keyword evidence="1" id="KW-0238">DNA-binding</keyword>
<dbReference type="PANTHER" id="PTHR30204:SF92">
    <property type="entry name" value="HTH-TYPE TRANSCRIPTIONAL REGULATOR ZNTR"/>
    <property type="match status" value="1"/>
</dbReference>